<dbReference type="CDD" id="cd14270">
    <property type="entry name" value="UBA"/>
    <property type="match status" value="1"/>
</dbReference>
<evidence type="ECO:0000259" key="16">
    <source>
        <dbReference type="PROSITE" id="PS50031"/>
    </source>
</evidence>
<evidence type="ECO:0000259" key="15">
    <source>
        <dbReference type="PROSITE" id="PS50030"/>
    </source>
</evidence>
<dbReference type="PROSITE" id="PS50031">
    <property type="entry name" value="EH"/>
    <property type="match status" value="3"/>
</dbReference>
<keyword evidence="9" id="KW-0106">Calcium</keyword>
<feature type="compositionally biased region" description="Polar residues" evidence="14">
    <location>
        <begin position="495"/>
        <end position="518"/>
    </location>
</feature>
<feature type="compositionally biased region" description="Pro residues" evidence="14">
    <location>
        <begin position="152"/>
        <end position="167"/>
    </location>
</feature>
<dbReference type="Pfam" id="PF00627">
    <property type="entry name" value="UBA"/>
    <property type="match status" value="1"/>
</dbReference>
<feature type="region of interest" description="Disordered" evidence="14">
    <location>
        <begin position="1112"/>
        <end position="1270"/>
    </location>
</feature>
<sequence>MVFTYNACLPYNRRPLLPALAAASYYCYPVANMFSFICTHIGHPNLNLTPEEKRVFYKLFQAADKTNLGVVTGEVAVSFFEKTSLPPETLGLIWQIADTQNRGLLTPSGFGVVMRLIGHAQAGRAPTEELALQPGPLPKFSGLTKDIMEPTPQAPPVTSSPPPGSGPVRVPPLAPEDITKFTSLFERSEVHNGLLSGESAKQIFERARLPNEVLGRIWNLADTKQRGALDATEFIIAMHLLSAYRNGTMRVLPQALPPGLYDAAARRGGARTSTGSRSSSDVPPVPAIPKQFSGSGPQRAQSPLNRAPQFLSTISVQSTGGDWTITPQEKAHFDTVFTTIDKANLGYITGDQAVEFFTNAQLPEETLASIWDLADIDSDGQLSKDEFAVAMYLVRQQRTTREPLPQALPPALIPPSMRRQAAPGPAPQIVPQNTAQRSAAEDLFGLDVFGPPVQAVQTTGGSNTATQPSPSSPTRSPLSGSATASATSTFKPFVPSSTFGQSLTPHTTGLSNVPVQQRSPPPSADDLLADVDLEASKKVSQESVDLANLSNQIGSLSREMQNVQGKRAAAEQDLTQNSQQKKDFEARLAQARTMYEQEARDFKALEDRLAASRTETRKLQQDFALIEASRQDLQNQYNQLNAALDADQRENASLKEQIREANAQVSQLKPLLEKARSAARQQKGLVAINKKQLATVEGERDRMQGEIDSTTREVDELQRQASEIPSPVSQPPPVASPAPSTASQTNPFFRRTTSMSENSFAPPPPSSSQEPSKDPQSVFDNVFGPSFTVPATSTPPPPTSFRTEPLAQQQTFTATGPEKASGPSGSLTPSSSPTSVDPPPPPQSRQISSSQLPIEGHHSSEASSVKPSPPASRFGASVTSEREASSSTKSPFDIEEPNPDATQDKPPTVSERSTSRIRQEPETSDIPGSFPAEPTQPESESESTKKDASFDELFGGITHARSPSQKANDFEEAFAAMKVKTGGGESGFPEVPAEKPKEGTSEFPPIREFDDDEESTDSEAAKGFDDDFSPVSPPRHNEPVSTVIISPEPFTSPVPGTSFPGINGEGPSRAVPPAAAPASNGLTHVGKHDTGNSQPALPVKKAAVPDFEAAFAGLELAPAKEADDDEDDEEDDDDFESPFNKDSSNFDMTFDSPGAPSKPSTMADATAGTSSGNNTMNTGFLVDSNRQLSTSPFALKSGSANPPAPVPGNGSQDWDALFSALDSSKTPNDVTDKPTTSEGAQPSDSDNLASFPQPPGKEAKPPGWALSADTGEDDLILQRLTGMGYPRDESLAALEKFDYNIDKVG</sequence>
<name>A0A1B7NRA7_9EURO</name>
<dbReference type="PROSITE" id="PS50030">
    <property type="entry name" value="UBA"/>
    <property type="match status" value="1"/>
</dbReference>
<feature type="compositionally biased region" description="Low complexity" evidence="14">
    <location>
        <begin position="266"/>
        <end position="280"/>
    </location>
</feature>
<dbReference type="PANTHER" id="PTHR11216:SF170">
    <property type="entry name" value="DYNAMIN ASSOCIATED PROTEIN 160, ISOFORM D"/>
    <property type="match status" value="1"/>
</dbReference>
<comment type="caution">
    <text evidence="18">The sequence shown here is derived from an EMBL/GenBank/DDBJ whole genome shotgun (WGS) entry which is preliminary data.</text>
</comment>
<feature type="compositionally biased region" description="Polar residues" evidence="14">
    <location>
        <begin position="292"/>
        <end position="303"/>
    </location>
</feature>
<dbReference type="PANTHER" id="PTHR11216">
    <property type="entry name" value="EH DOMAIN"/>
    <property type="match status" value="1"/>
</dbReference>
<organism evidence="18 19">
    <name type="scientific">Emergomyces africanus</name>
    <dbReference type="NCBI Taxonomy" id="1955775"/>
    <lineage>
        <taxon>Eukaryota</taxon>
        <taxon>Fungi</taxon>
        <taxon>Dikarya</taxon>
        <taxon>Ascomycota</taxon>
        <taxon>Pezizomycotina</taxon>
        <taxon>Eurotiomycetes</taxon>
        <taxon>Eurotiomycetidae</taxon>
        <taxon>Onygenales</taxon>
        <taxon>Ajellomycetaceae</taxon>
        <taxon>Emergomyces</taxon>
    </lineage>
</organism>
<dbReference type="GO" id="GO:0003779">
    <property type="term" value="F:actin binding"/>
    <property type="evidence" value="ECO:0007669"/>
    <property type="project" value="UniProtKB-KW"/>
</dbReference>
<evidence type="ECO:0000256" key="1">
    <source>
        <dbReference type="ARBA" id="ARBA00004125"/>
    </source>
</evidence>
<dbReference type="Proteomes" id="UP000091918">
    <property type="component" value="Unassembled WGS sequence"/>
</dbReference>
<evidence type="ECO:0000259" key="17">
    <source>
        <dbReference type="PROSITE" id="PS50222"/>
    </source>
</evidence>
<dbReference type="InterPro" id="IPR018247">
    <property type="entry name" value="EF_Hand_1_Ca_BS"/>
</dbReference>
<feature type="region of interest" description="Disordered" evidence="14">
    <location>
        <begin position="559"/>
        <end position="581"/>
    </location>
</feature>
<protein>
    <recommendedName>
        <fullName evidence="6">Actin cytoskeleton-regulatory complex protein END3</fullName>
    </recommendedName>
    <alternativeName>
        <fullName evidence="5">Actin cytoskeleton-regulatory complex protein end3</fullName>
    </alternativeName>
</protein>
<dbReference type="CDD" id="cd00052">
    <property type="entry name" value="EH"/>
    <property type="match status" value="3"/>
</dbReference>
<dbReference type="PROSITE" id="PS00018">
    <property type="entry name" value="EF_HAND_1"/>
    <property type="match status" value="1"/>
</dbReference>
<evidence type="ECO:0000256" key="9">
    <source>
        <dbReference type="ARBA" id="ARBA00022837"/>
    </source>
</evidence>
<dbReference type="SUPFAM" id="SSF90257">
    <property type="entry name" value="Myosin rod fragments"/>
    <property type="match status" value="1"/>
</dbReference>
<dbReference type="SUPFAM" id="SSF47473">
    <property type="entry name" value="EF-hand"/>
    <property type="match status" value="3"/>
</dbReference>
<evidence type="ECO:0000256" key="5">
    <source>
        <dbReference type="ARBA" id="ARBA00013889"/>
    </source>
</evidence>
<dbReference type="Pfam" id="PF12763">
    <property type="entry name" value="EH"/>
    <property type="match status" value="3"/>
</dbReference>
<evidence type="ECO:0000256" key="6">
    <source>
        <dbReference type="ARBA" id="ARBA00017312"/>
    </source>
</evidence>
<dbReference type="SMART" id="SM00054">
    <property type="entry name" value="EFh"/>
    <property type="match status" value="3"/>
</dbReference>
<evidence type="ECO:0000256" key="8">
    <source>
        <dbReference type="ARBA" id="ARBA00022753"/>
    </source>
</evidence>
<dbReference type="SMART" id="SM00027">
    <property type="entry name" value="EH"/>
    <property type="match status" value="3"/>
</dbReference>
<comment type="subunit">
    <text evidence="4">Component of the PAN1 actin cytoskeleton-regulatory complex.</text>
</comment>
<keyword evidence="10" id="KW-0175">Coiled coil</keyword>
<dbReference type="EMBL" id="LGUA01001064">
    <property type="protein sequence ID" value="OAX79325.1"/>
    <property type="molecule type" value="Genomic_DNA"/>
</dbReference>
<dbReference type="SUPFAM" id="SSF46934">
    <property type="entry name" value="UBA-like"/>
    <property type="match status" value="1"/>
</dbReference>
<feature type="compositionally biased region" description="Polar residues" evidence="14">
    <location>
        <begin position="1221"/>
        <end position="1250"/>
    </location>
</feature>
<dbReference type="GO" id="GO:0005886">
    <property type="term" value="C:plasma membrane"/>
    <property type="evidence" value="ECO:0007669"/>
    <property type="project" value="UniProtKB-SubCell"/>
</dbReference>
<feature type="region of interest" description="Disordered" evidence="14">
    <location>
        <begin position="405"/>
        <end position="435"/>
    </location>
</feature>
<evidence type="ECO:0000256" key="12">
    <source>
        <dbReference type="ARBA" id="ARBA00023212"/>
    </source>
</evidence>
<feature type="compositionally biased region" description="Acidic residues" evidence="14">
    <location>
        <begin position="1122"/>
        <end position="1136"/>
    </location>
</feature>
<evidence type="ECO:0000256" key="11">
    <source>
        <dbReference type="ARBA" id="ARBA00023203"/>
    </source>
</evidence>
<dbReference type="Gene3D" id="1.10.238.10">
    <property type="entry name" value="EF-hand"/>
    <property type="match status" value="3"/>
</dbReference>
<feature type="region of interest" description="Disordered" evidence="14">
    <location>
        <begin position="452"/>
        <end position="527"/>
    </location>
</feature>
<evidence type="ECO:0000256" key="10">
    <source>
        <dbReference type="ARBA" id="ARBA00023054"/>
    </source>
</evidence>
<keyword evidence="12" id="KW-0206">Cytoskeleton</keyword>
<accession>A0A1B7NRA7</accession>
<keyword evidence="8" id="KW-0967">Endosome</keyword>
<feature type="region of interest" description="Disordered" evidence="14">
    <location>
        <begin position="712"/>
        <end position="1097"/>
    </location>
</feature>
<dbReference type="PROSITE" id="PS50222">
    <property type="entry name" value="EF_HAND_2"/>
    <property type="match status" value="2"/>
</dbReference>
<dbReference type="InterPro" id="IPR000261">
    <property type="entry name" value="EH_dom"/>
</dbReference>
<dbReference type="GO" id="GO:0016197">
    <property type="term" value="P:endosomal transport"/>
    <property type="evidence" value="ECO:0007669"/>
    <property type="project" value="TreeGrafter"/>
</dbReference>
<dbReference type="GO" id="GO:0010008">
    <property type="term" value="C:endosome membrane"/>
    <property type="evidence" value="ECO:0007669"/>
    <property type="project" value="UniProtKB-SubCell"/>
</dbReference>
<dbReference type="GO" id="GO:0006897">
    <property type="term" value="P:endocytosis"/>
    <property type="evidence" value="ECO:0007669"/>
    <property type="project" value="UniProtKB-KW"/>
</dbReference>
<dbReference type="GO" id="GO:0005509">
    <property type="term" value="F:calcium ion binding"/>
    <property type="evidence" value="ECO:0007669"/>
    <property type="project" value="InterPro"/>
</dbReference>
<feature type="compositionally biased region" description="Low complexity" evidence="14">
    <location>
        <begin position="844"/>
        <end position="854"/>
    </location>
</feature>
<dbReference type="InterPro" id="IPR011992">
    <property type="entry name" value="EF-hand-dom_pair"/>
</dbReference>
<feature type="domain" description="EF-hand" evidence="17">
    <location>
        <begin position="209"/>
        <end position="244"/>
    </location>
</feature>
<feature type="domain" description="EH" evidence="16">
    <location>
        <begin position="177"/>
        <end position="267"/>
    </location>
</feature>
<feature type="compositionally biased region" description="Basic and acidic residues" evidence="14">
    <location>
        <begin position="992"/>
        <end position="1008"/>
    </location>
</feature>
<feature type="domain" description="UBA" evidence="15">
    <location>
        <begin position="1269"/>
        <end position="1305"/>
    </location>
</feature>
<keyword evidence="7" id="KW-0254">Endocytosis</keyword>
<dbReference type="InterPro" id="IPR002048">
    <property type="entry name" value="EF_hand_dom"/>
</dbReference>
<feature type="region of interest" description="Disordered" evidence="14">
    <location>
        <begin position="265"/>
        <end position="303"/>
    </location>
</feature>
<feature type="compositionally biased region" description="Low complexity" evidence="14">
    <location>
        <begin position="462"/>
        <end position="489"/>
    </location>
</feature>
<feature type="domain" description="EH" evidence="16">
    <location>
        <begin position="329"/>
        <end position="419"/>
    </location>
</feature>
<dbReference type="Gene3D" id="1.10.287.1490">
    <property type="match status" value="1"/>
</dbReference>
<dbReference type="GO" id="GO:0030479">
    <property type="term" value="C:actin cortical patch"/>
    <property type="evidence" value="ECO:0007669"/>
    <property type="project" value="UniProtKB-SubCell"/>
</dbReference>
<feature type="compositionally biased region" description="Low complexity" evidence="14">
    <location>
        <begin position="767"/>
        <end position="777"/>
    </location>
</feature>
<evidence type="ECO:0000256" key="3">
    <source>
        <dbReference type="ARBA" id="ARBA00004413"/>
    </source>
</evidence>
<evidence type="ECO:0000256" key="2">
    <source>
        <dbReference type="ARBA" id="ARBA00004134"/>
    </source>
</evidence>
<evidence type="ECO:0000313" key="19">
    <source>
        <dbReference type="Proteomes" id="UP000091918"/>
    </source>
</evidence>
<keyword evidence="19" id="KW-1185">Reference proteome</keyword>
<dbReference type="OrthoDB" id="524326at2759"/>
<keyword evidence="12" id="KW-0963">Cytoplasm</keyword>
<feature type="domain" description="EH" evidence="16">
    <location>
        <begin position="52"/>
        <end position="138"/>
    </location>
</feature>
<gene>
    <name evidence="18" type="ORF">ACJ72_06356</name>
</gene>
<dbReference type="InterPro" id="IPR009060">
    <property type="entry name" value="UBA-like_sf"/>
</dbReference>
<dbReference type="InterPro" id="IPR015940">
    <property type="entry name" value="UBA"/>
</dbReference>
<dbReference type="STRING" id="1658172.A0A1B7NRA7"/>
<comment type="subcellular location">
    <subcellularLocation>
        <location evidence="3">Cell membrane</location>
        <topology evidence="3">Peripheral membrane protein</topology>
        <orientation evidence="3">Cytoplasmic side</orientation>
    </subcellularLocation>
    <subcellularLocation>
        <location evidence="2">Cytoplasm</location>
        <location evidence="2">Cytoskeleton</location>
        <location evidence="2">Actin patch</location>
    </subcellularLocation>
    <subcellularLocation>
        <location evidence="1">Endosome membrane</location>
        <topology evidence="1">Peripheral membrane protein</topology>
        <orientation evidence="1">Cytoplasmic side</orientation>
    </subcellularLocation>
</comment>
<evidence type="ECO:0000256" key="7">
    <source>
        <dbReference type="ARBA" id="ARBA00022583"/>
    </source>
</evidence>
<comment type="function">
    <text evidence="13">Component of the PAN1 actin cytoskeleton-regulatory complex required for the internalization of endosomes during actin-coupled endocytosis. The complex links the site of endocytosis to the cell membrane-associated actin cytoskeleton. Mediates uptake of external molecules and vacuolar degradation of plasma membrane proteins. Plays a role in the proper organization of the cell membrane-associated actin cytoskeleton and promotes its destabilization.</text>
</comment>
<feature type="compositionally biased region" description="Polar residues" evidence="14">
    <location>
        <begin position="1167"/>
        <end position="1192"/>
    </location>
</feature>
<feature type="domain" description="EF-hand" evidence="17">
    <location>
        <begin position="362"/>
        <end position="397"/>
    </location>
</feature>
<reference evidence="18 19" key="1">
    <citation type="submission" date="2015-07" db="EMBL/GenBank/DDBJ databases">
        <title>Emmonsia species relationships and genome sequence.</title>
        <authorList>
            <person name="Cuomo C.A."/>
            <person name="Schwartz I.S."/>
            <person name="Kenyon C."/>
            <person name="de Hoog G.S."/>
            <person name="Govender N.P."/>
            <person name="Botha A."/>
            <person name="Moreno L."/>
            <person name="de Vries M."/>
            <person name="Munoz J.F."/>
            <person name="Stielow J.B."/>
        </authorList>
    </citation>
    <scope>NUCLEOTIDE SEQUENCE [LARGE SCALE GENOMIC DNA]</scope>
    <source>
        <strain evidence="18 19">CBS 136260</strain>
    </source>
</reference>
<evidence type="ECO:0000256" key="4">
    <source>
        <dbReference type="ARBA" id="ARBA00011159"/>
    </source>
</evidence>
<evidence type="ECO:0000313" key="18">
    <source>
        <dbReference type="EMBL" id="OAX79325.1"/>
    </source>
</evidence>
<feature type="region of interest" description="Disordered" evidence="14">
    <location>
        <begin position="144"/>
        <end position="167"/>
    </location>
</feature>
<feature type="compositionally biased region" description="Low complexity" evidence="14">
    <location>
        <begin position="821"/>
        <end position="835"/>
    </location>
</feature>
<evidence type="ECO:0000256" key="14">
    <source>
        <dbReference type="SAM" id="MobiDB-lite"/>
    </source>
</evidence>
<evidence type="ECO:0000256" key="13">
    <source>
        <dbReference type="ARBA" id="ARBA00025194"/>
    </source>
</evidence>
<keyword evidence="11" id="KW-0009">Actin-binding</keyword>
<proteinExistence type="predicted"/>